<evidence type="ECO:0000256" key="1">
    <source>
        <dbReference type="ARBA" id="ARBA00022691"/>
    </source>
</evidence>
<dbReference type="Gene3D" id="2.40.30.90">
    <property type="entry name" value="Bacterial fluorinating enzyme like"/>
    <property type="match status" value="1"/>
</dbReference>
<dbReference type="Pfam" id="PF01887">
    <property type="entry name" value="SAM_HAT_N"/>
    <property type="match status" value="1"/>
</dbReference>
<gene>
    <name evidence="5" type="ordered locus">Tgr7_2297</name>
</gene>
<dbReference type="InterPro" id="IPR046470">
    <property type="entry name" value="SAM_HAT_C"/>
</dbReference>
<dbReference type="eggNOG" id="COG1912">
    <property type="taxonomic scope" value="Bacteria"/>
</dbReference>
<evidence type="ECO:0000259" key="4">
    <source>
        <dbReference type="Pfam" id="PF20257"/>
    </source>
</evidence>
<keyword evidence="1" id="KW-0949">S-adenosyl-L-methionine</keyword>
<evidence type="ECO:0000313" key="6">
    <source>
        <dbReference type="Proteomes" id="UP000002383"/>
    </source>
</evidence>
<dbReference type="KEGG" id="tgr:Tgr7_2297"/>
<dbReference type="HOGENOM" id="CLU_059734_1_2_6"/>
<dbReference type="PIRSF" id="PIRSF006779">
    <property type="entry name" value="UCP006779"/>
    <property type="match status" value="1"/>
</dbReference>
<evidence type="ECO:0000313" key="5">
    <source>
        <dbReference type="EMBL" id="ACL73377.1"/>
    </source>
</evidence>
<protein>
    <recommendedName>
        <fullName evidence="7">SAM-dependent chlorinase/fluorinase</fullName>
    </recommendedName>
</protein>
<dbReference type="Proteomes" id="UP000002383">
    <property type="component" value="Chromosome"/>
</dbReference>
<dbReference type="OrthoDB" id="9792195at2"/>
<keyword evidence="6" id="KW-1185">Reference proteome</keyword>
<dbReference type="InterPro" id="IPR002747">
    <property type="entry name" value="SAM_OH_AdoTrfase"/>
</dbReference>
<dbReference type="EMBL" id="CP001339">
    <property type="protein sequence ID" value="ACL73377.1"/>
    <property type="molecule type" value="Genomic_DNA"/>
</dbReference>
<dbReference type="InterPro" id="IPR023227">
    <property type="entry name" value="SAM_OH_AdoTrfase_C_sf"/>
</dbReference>
<dbReference type="Pfam" id="PF20257">
    <property type="entry name" value="SAM_HAT_C"/>
    <property type="match status" value="1"/>
</dbReference>
<evidence type="ECO:0008006" key="7">
    <source>
        <dbReference type="Google" id="ProtNLM"/>
    </source>
</evidence>
<evidence type="ECO:0000259" key="3">
    <source>
        <dbReference type="Pfam" id="PF01887"/>
    </source>
</evidence>
<dbReference type="RefSeq" id="WP_012638853.1">
    <property type="nucleotide sequence ID" value="NC_011901.1"/>
</dbReference>
<comment type="similarity">
    <text evidence="2">Belongs to the SAM hydrolase / SAM-dependent halogenase family.</text>
</comment>
<reference evidence="5 6" key="1">
    <citation type="journal article" date="2011" name="Stand. Genomic Sci.">
        <title>Complete genome sequence of 'Thioalkalivibrio sulfidophilus' HL-EbGr7.</title>
        <authorList>
            <person name="Muyzer G."/>
            <person name="Sorokin D.Y."/>
            <person name="Mavromatis K."/>
            <person name="Lapidus A."/>
            <person name="Clum A."/>
            <person name="Ivanova N."/>
            <person name="Pati A."/>
            <person name="d'Haeseleer P."/>
            <person name="Woyke T."/>
            <person name="Kyrpides N.C."/>
        </authorList>
    </citation>
    <scope>NUCLEOTIDE SEQUENCE [LARGE SCALE GENOMIC DNA]</scope>
    <source>
        <strain evidence="5 6">HL-EbGR7</strain>
    </source>
</reference>
<dbReference type="PANTHER" id="PTHR35092">
    <property type="entry name" value="CHLORINASE MJ1651"/>
    <property type="match status" value="1"/>
</dbReference>
<dbReference type="InterPro" id="IPR046469">
    <property type="entry name" value="SAM_HAT_N"/>
</dbReference>
<dbReference type="AlphaFoldDB" id="B8GV31"/>
<dbReference type="STRING" id="396588.Tgr7_2297"/>
<dbReference type="InterPro" id="IPR023228">
    <property type="entry name" value="SAM_OH_AdoTrfase_N_sf"/>
</dbReference>
<dbReference type="PANTHER" id="PTHR35092:SF1">
    <property type="entry name" value="CHLORINASE MJ1651"/>
    <property type="match status" value="1"/>
</dbReference>
<name>B8GV31_THISH</name>
<evidence type="ECO:0000256" key="2">
    <source>
        <dbReference type="ARBA" id="ARBA00024035"/>
    </source>
</evidence>
<proteinExistence type="inferred from homology"/>
<dbReference type="Gene3D" id="3.40.50.10790">
    <property type="entry name" value="S-adenosyl-l-methionine hydroxide adenosyltransferase, N-terminal"/>
    <property type="match status" value="1"/>
</dbReference>
<feature type="domain" description="S-adenosyl-l-methionine hydroxide adenosyltransferase N-terminal" evidence="3">
    <location>
        <begin position="3"/>
        <end position="141"/>
    </location>
</feature>
<dbReference type="SUPFAM" id="SSF101852">
    <property type="entry name" value="Bacterial fluorinating enzyme, C-terminal domain"/>
    <property type="match status" value="1"/>
</dbReference>
<organism evidence="5 6">
    <name type="scientific">Thioalkalivibrio sulfidiphilus (strain HL-EbGR7)</name>
    <dbReference type="NCBI Taxonomy" id="396588"/>
    <lineage>
        <taxon>Bacteria</taxon>
        <taxon>Pseudomonadati</taxon>
        <taxon>Pseudomonadota</taxon>
        <taxon>Gammaproteobacteria</taxon>
        <taxon>Chromatiales</taxon>
        <taxon>Ectothiorhodospiraceae</taxon>
        <taxon>Thioalkalivibrio</taxon>
    </lineage>
</organism>
<dbReference type="SUPFAM" id="SSF102522">
    <property type="entry name" value="Bacterial fluorinating enzyme, N-terminal domain"/>
    <property type="match status" value="1"/>
</dbReference>
<feature type="domain" description="S-adenosyl-l-methionine hydroxide adenosyltransferase C-terminal" evidence="4">
    <location>
        <begin position="160"/>
        <end position="239"/>
    </location>
</feature>
<accession>B8GV31</accession>
<sequence length="242" mass="26321">MFVLFTDFGIAGPYLGQVRAVLQAAYPARPVVDACADAPAFDARASAYLLASLVSFYPTDSIWLAVVDPGVGTERDGLILEADGRWFVGPDNGLLSRVANNAREVRLWRIQWRPEWLSSSFHGRDWFAPVAAGLAQGRLPECIAMDPAGMQGYGWVRDLAEVIYVDHYGNIMTGLRAEQLDKNTLLRVGSQRVANARTFGAVPAGAAFWYENAFGLVEIAVNQGRADLQLSVGVGDEVRCVA</sequence>